<evidence type="ECO:0000313" key="3">
    <source>
        <dbReference type="EMBL" id="EFJ18089.1"/>
    </source>
</evidence>
<dbReference type="eggNOG" id="KOG2246">
    <property type="taxonomic scope" value="Eukaryota"/>
</dbReference>
<dbReference type="Pfam" id="PF04646">
    <property type="entry name" value="DUF604"/>
    <property type="match status" value="1"/>
</dbReference>
<evidence type="ECO:0000256" key="1">
    <source>
        <dbReference type="SAM" id="MobiDB-lite"/>
    </source>
</evidence>
<dbReference type="EMBL" id="GL377611">
    <property type="protein sequence ID" value="EFJ18089.1"/>
    <property type="molecule type" value="Genomic_DNA"/>
</dbReference>
<dbReference type="Proteomes" id="UP000001514">
    <property type="component" value="Unassembled WGS sequence"/>
</dbReference>
<dbReference type="PANTHER" id="PTHR10811">
    <property type="entry name" value="FRINGE-RELATED"/>
    <property type="match status" value="1"/>
</dbReference>
<dbReference type="FunFam" id="3.90.550.50:FF:000006">
    <property type="entry name" value="Fringe-related protein-like"/>
    <property type="match status" value="1"/>
</dbReference>
<keyword evidence="2" id="KW-0472">Membrane</keyword>
<feature type="region of interest" description="Disordered" evidence="1">
    <location>
        <begin position="130"/>
        <end position="152"/>
    </location>
</feature>
<dbReference type="KEGG" id="smo:SELMODRAFT_420424"/>
<proteinExistence type="predicted"/>
<dbReference type="OMA" id="FMMGDDD"/>
<dbReference type="HOGENOM" id="CLU_029819_2_0_1"/>
<keyword evidence="3" id="KW-0808">Transferase</keyword>
<organism evidence="4">
    <name type="scientific">Selaginella moellendorffii</name>
    <name type="common">Spikemoss</name>
    <dbReference type="NCBI Taxonomy" id="88036"/>
    <lineage>
        <taxon>Eukaryota</taxon>
        <taxon>Viridiplantae</taxon>
        <taxon>Streptophyta</taxon>
        <taxon>Embryophyta</taxon>
        <taxon>Tracheophyta</taxon>
        <taxon>Lycopodiopsida</taxon>
        <taxon>Selaginellales</taxon>
        <taxon>Selaginellaceae</taxon>
        <taxon>Selaginella</taxon>
    </lineage>
</organism>
<name>D8SBY5_SELML</name>
<protein>
    <submittedName>
        <fullName evidence="3">Glycosyltransferase-like protein</fullName>
    </submittedName>
</protein>
<accession>D8SBY5</accession>
<dbReference type="InParanoid" id="D8SBY5"/>
<evidence type="ECO:0000256" key="2">
    <source>
        <dbReference type="SAM" id="Phobius"/>
    </source>
</evidence>
<dbReference type="AlphaFoldDB" id="D8SBY5"/>
<reference evidence="3 4" key="1">
    <citation type="journal article" date="2011" name="Science">
        <title>The Selaginella genome identifies genetic changes associated with the evolution of vascular plants.</title>
        <authorList>
            <person name="Banks J.A."/>
            <person name="Nishiyama T."/>
            <person name="Hasebe M."/>
            <person name="Bowman J.L."/>
            <person name="Gribskov M."/>
            <person name="dePamphilis C."/>
            <person name="Albert V.A."/>
            <person name="Aono N."/>
            <person name="Aoyama T."/>
            <person name="Ambrose B.A."/>
            <person name="Ashton N.W."/>
            <person name="Axtell M.J."/>
            <person name="Barker E."/>
            <person name="Barker M.S."/>
            <person name="Bennetzen J.L."/>
            <person name="Bonawitz N.D."/>
            <person name="Chapple C."/>
            <person name="Cheng C."/>
            <person name="Correa L.G."/>
            <person name="Dacre M."/>
            <person name="DeBarry J."/>
            <person name="Dreyer I."/>
            <person name="Elias M."/>
            <person name="Engstrom E.M."/>
            <person name="Estelle M."/>
            <person name="Feng L."/>
            <person name="Finet C."/>
            <person name="Floyd S.K."/>
            <person name="Frommer W.B."/>
            <person name="Fujita T."/>
            <person name="Gramzow L."/>
            <person name="Gutensohn M."/>
            <person name="Harholt J."/>
            <person name="Hattori M."/>
            <person name="Heyl A."/>
            <person name="Hirai T."/>
            <person name="Hiwatashi Y."/>
            <person name="Ishikawa M."/>
            <person name="Iwata M."/>
            <person name="Karol K.G."/>
            <person name="Koehler B."/>
            <person name="Kolukisaoglu U."/>
            <person name="Kubo M."/>
            <person name="Kurata T."/>
            <person name="Lalonde S."/>
            <person name="Li K."/>
            <person name="Li Y."/>
            <person name="Litt A."/>
            <person name="Lyons E."/>
            <person name="Manning G."/>
            <person name="Maruyama T."/>
            <person name="Michael T.P."/>
            <person name="Mikami K."/>
            <person name="Miyazaki S."/>
            <person name="Morinaga S."/>
            <person name="Murata T."/>
            <person name="Mueller-Roeber B."/>
            <person name="Nelson D.R."/>
            <person name="Obara M."/>
            <person name="Oguri Y."/>
            <person name="Olmstead R.G."/>
            <person name="Onodera N."/>
            <person name="Petersen B.L."/>
            <person name="Pils B."/>
            <person name="Prigge M."/>
            <person name="Rensing S.A."/>
            <person name="Riano-Pachon D.M."/>
            <person name="Roberts A.W."/>
            <person name="Sato Y."/>
            <person name="Scheller H.V."/>
            <person name="Schulz B."/>
            <person name="Schulz C."/>
            <person name="Shakirov E.V."/>
            <person name="Shibagaki N."/>
            <person name="Shinohara N."/>
            <person name="Shippen D.E."/>
            <person name="Soerensen I."/>
            <person name="Sotooka R."/>
            <person name="Sugimoto N."/>
            <person name="Sugita M."/>
            <person name="Sumikawa N."/>
            <person name="Tanurdzic M."/>
            <person name="Theissen G."/>
            <person name="Ulvskov P."/>
            <person name="Wakazuki S."/>
            <person name="Weng J.K."/>
            <person name="Willats W.W."/>
            <person name="Wipf D."/>
            <person name="Wolf P.G."/>
            <person name="Yang L."/>
            <person name="Zimmer A.D."/>
            <person name="Zhu Q."/>
            <person name="Mitros T."/>
            <person name="Hellsten U."/>
            <person name="Loque D."/>
            <person name="Otillar R."/>
            <person name="Salamov A."/>
            <person name="Schmutz J."/>
            <person name="Shapiro H."/>
            <person name="Lindquist E."/>
            <person name="Lucas S."/>
            <person name="Rokhsar D."/>
            <person name="Grigoriev I.V."/>
        </authorList>
    </citation>
    <scope>NUCLEOTIDE SEQUENCE [LARGE SCALE GENOMIC DNA]</scope>
</reference>
<keyword evidence="2" id="KW-0812">Transmembrane</keyword>
<evidence type="ECO:0000313" key="4">
    <source>
        <dbReference type="Proteomes" id="UP000001514"/>
    </source>
</evidence>
<dbReference type="Gramene" id="EFJ18089">
    <property type="protein sequence ID" value="EFJ18089"/>
    <property type="gene ID" value="SELMODRAFT_420424"/>
</dbReference>
<dbReference type="GO" id="GO:0008375">
    <property type="term" value="F:acetylglucosaminyltransferase activity"/>
    <property type="evidence" value="ECO:0000318"/>
    <property type="project" value="GO_Central"/>
</dbReference>
<keyword evidence="2" id="KW-1133">Transmembrane helix</keyword>
<dbReference type="STRING" id="88036.D8SBY5"/>
<dbReference type="FunCoup" id="D8SBY5">
    <property type="interactions" value="76"/>
</dbReference>
<sequence>MILSLWGIPPGSQGRRMFFSKKKHRSSMKPVLYDDEECIRVVKGTSNRIEQLTGVGSLRLAIVLSAMVFMFMYFMFVFGGPGCGVLYSCKHSDDEAFRQAEELNRAIEAQDDLERDMVRYLDDDLPPMQEEQQPFHSSIAPSHEPEKGSSPAPGYETGLANIVFGIAASAKLWEKRQEYVKLWWRPGEMRGFVWLDKAVSSWSKALPPMRISEDTAKFNYTNKKGGRSGIRISRVVSETFRQNLTDVHWFVMGDDDTMFVPENLVRILSKYDHRKFYYIGSHSESHTQNIHFSYNMAYGGGGFAISYPLAKALAKVQDRCIMKYPYLYGSDDRIQACLSELGVPLTKEPGFHQVLSLFSWQFDIYGDAFGLLAAHPVTPLVSIHHLDLIDPVFPNTTQIEALRHFKSSMRVDPGGVLQQSICYDKYKRWSISVSWGYAVQVYRGILPPRLLELPMRTFLSWYRRMDDIGFPFNTRPFLKSPCEQPTIFYMKEVGYGDEAGETISSYSRDRRQRGGGECKSTLQHSPGSLEEIIVTKEQADDSWHLAPRRQCCRVVKSTKKMIEVSVGNCESGETII</sequence>
<feature type="transmembrane region" description="Helical" evidence="2">
    <location>
        <begin position="58"/>
        <end position="79"/>
    </location>
</feature>
<dbReference type="InterPro" id="IPR006740">
    <property type="entry name" value="DUF604"/>
</dbReference>
<feature type="compositionally biased region" description="Polar residues" evidence="1">
    <location>
        <begin position="130"/>
        <end position="140"/>
    </location>
</feature>
<keyword evidence="4" id="KW-1185">Reference proteome</keyword>
<dbReference type="Gene3D" id="3.90.550.50">
    <property type="match status" value="1"/>
</dbReference>
<gene>
    <name evidence="3" type="primary">GT31C3-2</name>
    <name evidence="3" type="ORF">SELMODRAFT_420424</name>
</gene>